<proteinExistence type="predicted"/>
<keyword evidence="4" id="KW-1185">Reference proteome</keyword>
<keyword evidence="2" id="KW-0812">Transmembrane</keyword>
<dbReference type="AlphaFoldDB" id="A0A5M9JDP5"/>
<keyword evidence="2" id="KW-1133">Transmembrane helix</keyword>
<accession>A0A5M9JDP5</accession>
<organism evidence="3 4">
    <name type="scientific">Monilinia fructicola</name>
    <name type="common">Brown rot fungus</name>
    <name type="synonym">Ciboria fructicola</name>
    <dbReference type="NCBI Taxonomy" id="38448"/>
    <lineage>
        <taxon>Eukaryota</taxon>
        <taxon>Fungi</taxon>
        <taxon>Dikarya</taxon>
        <taxon>Ascomycota</taxon>
        <taxon>Pezizomycotina</taxon>
        <taxon>Leotiomycetes</taxon>
        <taxon>Helotiales</taxon>
        <taxon>Sclerotiniaceae</taxon>
        <taxon>Monilinia</taxon>
    </lineage>
</organism>
<sequence>MVLICPRLHLFEINDQPWFPQYFRLKVQSCLTLCWTFRVPIIQPSSPAQLVATTLSRTLSNNVTSYTYVDFCAGAGGPTPYIEVYMNAHLKSNSSSVSNPSASSIATHEASYAEVAAAPKSTNGLTPRSPRPVNGDHGDAGNGKVQFVLTDLHPHIPDWTAASKRSSNLNFIAKPVDAANAPRDLLKNVHGNSDINGIHGERKVFRLYNLAFHHFDNELGSEILKNTVETADGFGIFELQERTLSSLITIFAMGIMIMAITPFYFWRSPGHLFFTYVIPIIPFVLVFDGIISSLRTRSAGEVEALMKKSGGDMEGWRVLSGRERHTWPTGYMTWVMGVKGCCEIYGYPQASWIPCFIHISSDLEEHFKNRRGLVSDLANVRVQHV</sequence>
<dbReference type="Proteomes" id="UP000322873">
    <property type="component" value="Unassembled WGS sequence"/>
</dbReference>
<dbReference type="EMBL" id="VICG01000013">
    <property type="protein sequence ID" value="KAA8565806.1"/>
    <property type="molecule type" value="Genomic_DNA"/>
</dbReference>
<gene>
    <name evidence="3" type="ORF">EYC84_009630</name>
</gene>
<name>A0A5M9JDP5_MONFR</name>
<evidence type="ECO:0000313" key="3">
    <source>
        <dbReference type="EMBL" id="KAA8565806.1"/>
    </source>
</evidence>
<evidence type="ECO:0000313" key="4">
    <source>
        <dbReference type="Proteomes" id="UP000322873"/>
    </source>
</evidence>
<feature type="transmembrane region" description="Helical" evidence="2">
    <location>
        <begin position="272"/>
        <end position="291"/>
    </location>
</feature>
<feature type="transmembrane region" description="Helical" evidence="2">
    <location>
        <begin position="244"/>
        <end position="266"/>
    </location>
</feature>
<reference evidence="3 4" key="1">
    <citation type="submission" date="2019-06" db="EMBL/GenBank/DDBJ databases">
        <title>Genome Sequence of the Brown Rot Fungal Pathogen Monilinia fructicola.</title>
        <authorList>
            <person name="De Miccolis Angelini R.M."/>
            <person name="Landi L."/>
            <person name="Abate D."/>
            <person name="Pollastro S."/>
            <person name="Romanazzi G."/>
            <person name="Faretra F."/>
        </authorList>
    </citation>
    <scope>NUCLEOTIDE SEQUENCE [LARGE SCALE GENOMIC DNA]</scope>
    <source>
        <strain evidence="3 4">Mfrc123</strain>
    </source>
</reference>
<dbReference type="VEuPathDB" id="FungiDB:MFRU_006g03440"/>
<evidence type="ECO:0000256" key="1">
    <source>
        <dbReference type="SAM" id="MobiDB-lite"/>
    </source>
</evidence>
<evidence type="ECO:0000256" key="2">
    <source>
        <dbReference type="SAM" id="Phobius"/>
    </source>
</evidence>
<keyword evidence="2" id="KW-0472">Membrane</keyword>
<protein>
    <submittedName>
        <fullName evidence="3">Uncharacterized protein</fullName>
    </submittedName>
</protein>
<comment type="caution">
    <text evidence="3">The sequence shown here is derived from an EMBL/GenBank/DDBJ whole genome shotgun (WGS) entry which is preliminary data.</text>
</comment>
<feature type="region of interest" description="Disordered" evidence="1">
    <location>
        <begin position="118"/>
        <end position="138"/>
    </location>
</feature>